<feature type="chain" id="PRO_5039895914" evidence="6">
    <location>
        <begin position="22"/>
        <end position="292"/>
    </location>
</feature>
<evidence type="ECO:0000256" key="2">
    <source>
        <dbReference type="ARBA" id="ARBA00022723"/>
    </source>
</evidence>
<organism evidence="7 8">
    <name type="scientific">Occallatibacter riparius</name>
    <dbReference type="NCBI Taxonomy" id="1002689"/>
    <lineage>
        <taxon>Bacteria</taxon>
        <taxon>Pseudomonadati</taxon>
        <taxon>Acidobacteriota</taxon>
        <taxon>Terriglobia</taxon>
        <taxon>Terriglobales</taxon>
        <taxon>Acidobacteriaceae</taxon>
        <taxon>Occallatibacter</taxon>
    </lineage>
</organism>
<dbReference type="GO" id="GO:0009231">
    <property type="term" value="P:riboflavin biosynthetic process"/>
    <property type="evidence" value="ECO:0007669"/>
    <property type="project" value="TreeGrafter"/>
</dbReference>
<evidence type="ECO:0000313" key="8">
    <source>
        <dbReference type="Proteomes" id="UP001059380"/>
    </source>
</evidence>
<evidence type="ECO:0000256" key="3">
    <source>
        <dbReference type="ARBA" id="ARBA00022801"/>
    </source>
</evidence>
<dbReference type="InterPro" id="IPR024087">
    <property type="entry name" value="Creatininase-like_sf"/>
</dbReference>
<proteinExistence type="inferred from homology"/>
<name>A0A9J7BU25_9BACT</name>
<dbReference type="Pfam" id="PF02633">
    <property type="entry name" value="Creatininase"/>
    <property type="match status" value="1"/>
</dbReference>
<dbReference type="PANTHER" id="PTHR35005:SF1">
    <property type="entry name" value="2-AMINO-5-FORMYLAMINO-6-RIBOSYLAMINOPYRIMIDIN-4(3H)-ONE 5'-MONOPHOSPHATE DEFORMYLASE"/>
    <property type="match status" value="1"/>
</dbReference>
<comment type="similarity">
    <text evidence="5">Belongs to the creatininase superfamily.</text>
</comment>
<dbReference type="InterPro" id="IPR003785">
    <property type="entry name" value="Creatininase/forma_Hydrolase"/>
</dbReference>
<evidence type="ECO:0000256" key="4">
    <source>
        <dbReference type="ARBA" id="ARBA00022833"/>
    </source>
</evidence>
<feature type="signal peptide" evidence="6">
    <location>
        <begin position="1"/>
        <end position="21"/>
    </location>
</feature>
<comment type="cofactor">
    <cofactor evidence="1">
        <name>Zn(2+)</name>
        <dbReference type="ChEBI" id="CHEBI:29105"/>
    </cofactor>
</comment>
<evidence type="ECO:0000313" key="7">
    <source>
        <dbReference type="EMBL" id="UWZ86387.1"/>
    </source>
</evidence>
<reference evidence="7" key="1">
    <citation type="submission" date="2021-04" db="EMBL/GenBank/DDBJ databases">
        <title>Phylogenetic analysis of Acidobacteriaceae.</title>
        <authorList>
            <person name="Qiu L."/>
            <person name="Zhang Q."/>
        </authorList>
    </citation>
    <scope>NUCLEOTIDE SEQUENCE</scope>
    <source>
        <strain evidence="7">DSM 25168</strain>
    </source>
</reference>
<keyword evidence="6" id="KW-0732">Signal</keyword>
<sequence length="292" mass="32239">MFKKIALTLVVSLIAATAAQSQKLSPHWEELTAPDFVQAIHQAQGVCVLPFGIIEKHGPHLPLGTDLLDVRYAVSNAVQQEYAVVFPPYYFGQIFEAQQQPGTVAYSLSTQLTLLQETVKEMSRNGCKKVVIVNGHGGNNSLLPLFAQAQLATPRDYVVYVFGLPNENVPGRPAMRSDPKNDMHAGETETANMLIARPDLVKMGQADSQSGADQHRLSLPDNVYTGIWWYARFPNHYSGTGSAATKELGEFDQKTWASQIANALKAIKADNDSLRIQNEYFEKISHPLDTKQ</sequence>
<keyword evidence="4" id="KW-0862">Zinc</keyword>
<protein>
    <submittedName>
        <fullName evidence="7">Creatininase family protein</fullName>
    </submittedName>
</protein>
<gene>
    <name evidence="7" type="ORF">MOP44_10685</name>
</gene>
<dbReference type="GO" id="GO:0046872">
    <property type="term" value="F:metal ion binding"/>
    <property type="evidence" value="ECO:0007669"/>
    <property type="project" value="UniProtKB-KW"/>
</dbReference>
<evidence type="ECO:0000256" key="5">
    <source>
        <dbReference type="ARBA" id="ARBA00024029"/>
    </source>
</evidence>
<dbReference type="GO" id="GO:0016811">
    <property type="term" value="F:hydrolase activity, acting on carbon-nitrogen (but not peptide) bonds, in linear amides"/>
    <property type="evidence" value="ECO:0007669"/>
    <property type="project" value="TreeGrafter"/>
</dbReference>
<accession>A0A9J7BU25</accession>
<keyword evidence="2" id="KW-0479">Metal-binding</keyword>
<dbReference type="KEGG" id="orp:MOP44_10685"/>
<keyword evidence="8" id="KW-1185">Reference proteome</keyword>
<evidence type="ECO:0000256" key="6">
    <source>
        <dbReference type="SAM" id="SignalP"/>
    </source>
</evidence>
<dbReference type="EMBL" id="CP093313">
    <property type="protein sequence ID" value="UWZ86387.1"/>
    <property type="molecule type" value="Genomic_DNA"/>
</dbReference>
<dbReference type="PANTHER" id="PTHR35005">
    <property type="entry name" value="3-DEHYDRO-SCYLLO-INOSOSE HYDROLASE"/>
    <property type="match status" value="1"/>
</dbReference>
<dbReference type="AlphaFoldDB" id="A0A9J7BU25"/>
<keyword evidence="3" id="KW-0378">Hydrolase</keyword>
<dbReference type="SUPFAM" id="SSF102215">
    <property type="entry name" value="Creatininase"/>
    <property type="match status" value="1"/>
</dbReference>
<dbReference type="Gene3D" id="3.40.50.10310">
    <property type="entry name" value="Creatininase"/>
    <property type="match status" value="1"/>
</dbReference>
<dbReference type="Proteomes" id="UP001059380">
    <property type="component" value="Chromosome"/>
</dbReference>
<dbReference type="RefSeq" id="WP_260796027.1">
    <property type="nucleotide sequence ID" value="NZ_CP093313.1"/>
</dbReference>
<evidence type="ECO:0000256" key="1">
    <source>
        <dbReference type="ARBA" id="ARBA00001947"/>
    </source>
</evidence>